<dbReference type="Gene3D" id="3.90.1410.10">
    <property type="entry name" value="set domain protein methyltransferase, domain 1"/>
    <property type="match status" value="1"/>
</dbReference>
<dbReference type="Proteomes" id="UP000233524">
    <property type="component" value="Unassembled WGS sequence"/>
</dbReference>
<dbReference type="GO" id="GO:0005634">
    <property type="term" value="C:nucleus"/>
    <property type="evidence" value="ECO:0007669"/>
    <property type="project" value="TreeGrafter"/>
</dbReference>
<dbReference type="AlphaFoldDB" id="A0A2N3NE60"/>
<feature type="region of interest" description="Disordered" evidence="4">
    <location>
        <begin position="461"/>
        <end position="480"/>
    </location>
</feature>
<evidence type="ECO:0000256" key="1">
    <source>
        <dbReference type="ARBA" id="ARBA00022603"/>
    </source>
</evidence>
<dbReference type="InterPro" id="IPR015353">
    <property type="entry name" value="Rubisco_LSMT_subst-bd"/>
</dbReference>
<dbReference type="FunCoup" id="A0A2N3NE60">
    <property type="interactions" value="264"/>
</dbReference>
<feature type="domain" description="SET" evidence="5">
    <location>
        <begin position="27"/>
        <end position="281"/>
    </location>
</feature>
<protein>
    <recommendedName>
        <fullName evidence="5">SET domain-containing protein</fullName>
    </recommendedName>
</protein>
<evidence type="ECO:0000259" key="5">
    <source>
        <dbReference type="PROSITE" id="PS50280"/>
    </source>
</evidence>
<dbReference type="PANTHER" id="PTHR13271">
    <property type="entry name" value="UNCHARACTERIZED PUTATIVE METHYLTRANSFERASE"/>
    <property type="match status" value="1"/>
</dbReference>
<name>A0A2N3NE60_9PEZI</name>
<gene>
    <name evidence="6" type="ORF">jhhlp_002460</name>
</gene>
<sequence>MESNGFDVTSQKFLSWFKAIPGSTFHDDLIMADLRGRNAGRGLIAKADIPANTVLFTIPRSAVITTATSALAAKLPHILTKDGAVFHTSSNGEPGQSDPDPWVGLILVLIYEYLQGQESLWKPYFDVLPESFDTPMFWSDEELGQLQASSVRSKIGKEQADTMFTTKVIPCVTTNAHVFYPEATSHLGEAELLGLSHRMASLIMAYAFDLDKDDDDEQQNDNSDEEWVEDKEASMLGMVPMADILNSDAEFNAHVDHDDDVVTVTSLRIIRQGEEVLNYYGPLANSDLLRRYGYVSTLHSRYDVVEIPRSMVAAQVQASLGVSEAFKEKALSFFADEVDDPIVLERDAGEPNSDGTLVAPIRTDKLLSELEDATTTILKAFRKVSASVIPDKRKREETCREVLPLVLSARLAEYPSTLADDELILNDPQTTGRFRMAVEVRAGEKRLLHEALVLASALSTDGGVADEKGGDRPNKKTKVF</sequence>
<keyword evidence="7" id="KW-1185">Reference proteome</keyword>
<keyword evidence="1" id="KW-0489">Methyltransferase</keyword>
<evidence type="ECO:0000256" key="4">
    <source>
        <dbReference type="SAM" id="MobiDB-lite"/>
    </source>
</evidence>
<dbReference type="EMBL" id="NLAX01000008">
    <property type="protein sequence ID" value="PKS10703.1"/>
    <property type="molecule type" value="Genomic_DNA"/>
</dbReference>
<dbReference type="GO" id="GO:0032259">
    <property type="term" value="P:methylation"/>
    <property type="evidence" value="ECO:0007669"/>
    <property type="project" value="UniProtKB-KW"/>
</dbReference>
<dbReference type="SUPFAM" id="SSF82199">
    <property type="entry name" value="SET domain"/>
    <property type="match status" value="1"/>
</dbReference>
<reference evidence="6 7" key="1">
    <citation type="journal article" date="2017" name="G3 (Bethesda)">
        <title>First Draft Genome Sequence of the Pathogenic Fungus Lomentospora prolificans (Formerly Scedosporium prolificans).</title>
        <authorList>
            <person name="Luo R."/>
            <person name="Zimin A."/>
            <person name="Workman R."/>
            <person name="Fan Y."/>
            <person name="Pertea G."/>
            <person name="Grossman N."/>
            <person name="Wear M.P."/>
            <person name="Jia B."/>
            <person name="Miller H."/>
            <person name="Casadevall A."/>
            <person name="Timp W."/>
            <person name="Zhang S.X."/>
            <person name="Salzberg S.L."/>
        </authorList>
    </citation>
    <scope>NUCLEOTIDE SEQUENCE [LARGE SCALE GENOMIC DNA]</scope>
    <source>
        <strain evidence="6 7">JHH-5317</strain>
    </source>
</reference>
<evidence type="ECO:0000313" key="7">
    <source>
        <dbReference type="Proteomes" id="UP000233524"/>
    </source>
</evidence>
<evidence type="ECO:0000256" key="2">
    <source>
        <dbReference type="ARBA" id="ARBA00022679"/>
    </source>
</evidence>
<dbReference type="Pfam" id="PF09273">
    <property type="entry name" value="Rubis-subs-bind"/>
    <property type="match status" value="1"/>
</dbReference>
<dbReference type="SUPFAM" id="SSF81822">
    <property type="entry name" value="RuBisCo LSMT C-terminal, substrate-binding domain"/>
    <property type="match status" value="1"/>
</dbReference>
<dbReference type="InParanoid" id="A0A2N3NE60"/>
<comment type="caution">
    <text evidence="6">The sequence shown here is derived from an EMBL/GenBank/DDBJ whole genome shotgun (WGS) entry which is preliminary data.</text>
</comment>
<dbReference type="PROSITE" id="PS50280">
    <property type="entry name" value="SET"/>
    <property type="match status" value="1"/>
</dbReference>
<keyword evidence="2" id="KW-0808">Transferase</keyword>
<feature type="compositionally biased region" description="Basic and acidic residues" evidence="4">
    <location>
        <begin position="465"/>
        <end position="474"/>
    </location>
</feature>
<proteinExistence type="predicted"/>
<dbReference type="InterPro" id="IPR050600">
    <property type="entry name" value="SETD3_SETD6_MTase"/>
</dbReference>
<evidence type="ECO:0000256" key="3">
    <source>
        <dbReference type="ARBA" id="ARBA00022691"/>
    </source>
</evidence>
<organism evidence="6 7">
    <name type="scientific">Lomentospora prolificans</name>
    <dbReference type="NCBI Taxonomy" id="41688"/>
    <lineage>
        <taxon>Eukaryota</taxon>
        <taxon>Fungi</taxon>
        <taxon>Dikarya</taxon>
        <taxon>Ascomycota</taxon>
        <taxon>Pezizomycotina</taxon>
        <taxon>Sordariomycetes</taxon>
        <taxon>Hypocreomycetidae</taxon>
        <taxon>Microascales</taxon>
        <taxon>Microascaceae</taxon>
        <taxon>Lomentospora</taxon>
    </lineage>
</organism>
<dbReference type="FunFam" id="3.90.1410.10:FF:000007">
    <property type="entry name" value="Ribosomal lysine N-methyltransferase 4"/>
    <property type="match status" value="1"/>
</dbReference>
<dbReference type="InterPro" id="IPR036464">
    <property type="entry name" value="Rubisco_LSMT_subst-bd_sf"/>
</dbReference>
<dbReference type="PANTHER" id="PTHR13271:SF34">
    <property type="entry name" value="N-LYSINE METHYLTRANSFERASE SETD6"/>
    <property type="match status" value="1"/>
</dbReference>
<keyword evidence="3" id="KW-0949">S-adenosyl-L-methionine</keyword>
<dbReference type="Gene3D" id="3.90.1420.10">
    <property type="entry name" value="Rubisco LSMT, substrate-binding domain"/>
    <property type="match status" value="1"/>
</dbReference>
<dbReference type="InterPro" id="IPR046341">
    <property type="entry name" value="SET_dom_sf"/>
</dbReference>
<accession>A0A2N3NE60</accession>
<dbReference type="VEuPathDB" id="FungiDB:jhhlp_002460"/>
<dbReference type="OrthoDB" id="341421at2759"/>
<dbReference type="STRING" id="41688.A0A2N3NE60"/>
<dbReference type="InterPro" id="IPR001214">
    <property type="entry name" value="SET_dom"/>
</dbReference>
<dbReference type="Pfam" id="PF00856">
    <property type="entry name" value="SET"/>
    <property type="match status" value="1"/>
</dbReference>
<evidence type="ECO:0000313" key="6">
    <source>
        <dbReference type="EMBL" id="PKS10703.1"/>
    </source>
</evidence>
<dbReference type="GO" id="GO:0016279">
    <property type="term" value="F:protein-lysine N-methyltransferase activity"/>
    <property type="evidence" value="ECO:0007669"/>
    <property type="project" value="TreeGrafter"/>
</dbReference>